<dbReference type="Gene3D" id="2.30.30.90">
    <property type="match status" value="1"/>
</dbReference>
<dbReference type="InterPro" id="IPR008988">
    <property type="entry name" value="Transcriptional_repressor_C"/>
</dbReference>
<dbReference type="Pfam" id="PF04023">
    <property type="entry name" value="FeoA"/>
    <property type="match status" value="1"/>
</dbReference>
<dbReference type="AlphaFoldDB" id="A0A6N7IM40"/>
<evidence type="ECO:0000256" key="1">
    <source>
        <dbReference type="ARBA" id="ARBA00023004"/>
    </source>
</evidence>
<reference evidence="3 4" key="1">
    <citation type="submission" date="2019-10" db="EMBL/GenBank/DDBJ databases">
        <title>Comparative genomics of sulfur disproportionating microorganisms.</title>
        <authorList>
            <person name="Ward L.M."/>
            <person name="Bertran E."/>
            <person name="Johnston D."/>
        </authorList>
    </citation>
    <scope>NUCLEOTIDE SEQUENCE [LARGE SCALE GENOMIC DNA]</scope>
    <source>
        <strain evidence="3 4">DSM 14055</strain>
    </source>
</reference>
<dbReference type="SMART" id="SM00899">
    <property type="entry name" value="FeoA"/>
    <property type="match status" value="1"/>
</dbReference>
<dbReference type="SUPFAM" id="SSF50037">
    <property type="entry name" value="C-terminal domain of transcriptional repressors"/>
    <property type="match status" value="1"/>
</dbReference>
<name>A0A6N7IM40_9FIRM</name>
<organism evidence="3 4">
    <name type="scientific">Desulfofundulus thermobenzoicus</name>
    <dbReference type="NCBI Taxonomy" id="29376"/>
    <lineage>
        <taxon>Bacteria</taxon>
        <taxon>Bacillati</taxon>
        <taxon>Bacillota</taxon>
        <taxon>Clostridia</taxon>
        <taxon>Eubacteriales</taxon>
        <taxon>Peptococcaceae</taxon>
        <taxon>Desulfofundulus</taxon>
    </lineage>
</organism>
<dbReference type="Proteomes" id="UP000441717">
    <property type="component" value="Unassembled WGS sequence"/>
</dbReference>
<proteinExistence type="predicted"/>
<keyword evidence="1" id="KW-0408">Iron</keyword>
<dbReference type="InterPro" id="IPR007167">
    <property type="entry name" value="Fe-transptr_FeoA-like"/>
</dbReference>
<keyword evidence="4" id="KW-1185">Reference proteome</keyword>
<dbReference type="GO" id="GO:0046914">
    <property type="term" value="F:transition metal ion binding"/>
    <property type="evidence" value="ECO:0007669"/>
    <property type="project" value="InterPro"/>
</dbReference>
<dbReference type="InterPro" id="IPR038157">
    <property type="entry name" value="FeoA_core_dom"/>
</dbReference>
<evidence type="ECO:0000259" key="2">
    <source>
        <dbReference type="SMART" id="SM00899"/>
    </source>
</evidence>
<sequence length="73" mass="8084">MTLDRMKRGQRCRILSIPSEAVRAQALRFGIAEGEMVTCCEVIPAGPVVISKNRQEIAIGRRLARQIEVEGGF</sequence>
<evidence type="ECO:0000313" key="3">
    <source>
        <dbReference type="EMBL" id="MQL51035.1"/>
    </source>
</evidence>
<evidence type="ECO:0000313" key="4">
    <source>
        <dbReference type="Proteomes" id="UP000441717"/>
    </source>
</evidence>
<dbReference type="OrthoDB" id="2111964at2"/>
<dbReference type="RefSeq" id="WP_152944947.1">
    <property type="nucleotide sequence ID" value="NZ_WHYR01000003.1"/>
</dbReference>
<accession>A0A6N7IM40</accession>
<dbReference type="EMBL" id="WHYR01000003">
    <property type="protein sequence ID" value="MQL51035.1"/>
    <property type="molecule type" value="Genomic_DNA"/>
</dbReference>
<feature type="domain" description="Ferrous iron transporter FeoA-like" evidence="2">
    <location>
        <begin position="1"/>
        <end position="71"/>
    </location>
</feature>
<gene>
    <name evidence="3" type="ORF">GFC01_01870</name>
</gene>
<comment type="caution">
    <text evidence="3">The sequence shown here is derived from an EMBL/GenBank/DDBJ whole genome shotgun (WGS) entry which is preliminary data.</text>
</comment>
<protein>
    <submittedName>
        <fullName evidence="3">Ferrous iron transport protein A</fullName>
    </submittedName>
</protein>